<dbReference type="PANTHER" id="PTHR31668:SF30">
    <property type="entry name" value="ZN(II)2CYS6 TRANSCRIPTION FACTOR (EUROFUNG)"/>
    <property type="match status" value="1"/>
</dbReference>
<dbReference type="AlphaFoldDB" id="A0A0C3Q7U5"/>
<dbReference type="CDD" id="cd00067">
    <property type="entry name" value="GAL4"/>
    <property type="match status" value="1"/>
</dbReference>
<dbReference type="Gene3D" id="4.10.240.10">
    <property type="entry name" value="Zn(2)-C6 fungal-type DNA-binding domain"/>
    <property type="match status" value="1"/>
</dbReference>
<evidence type="ECO:0000313" key="5">
    <source>
        <dbReference type="Proteomes" id="UP000054248"/>
    </source>
</evidence>
<accession>A0A0C3Q7U5</accession>
<dbReference type="STRING" id="1051891.A0A0C3Q7U5"/>
<feature type="region of interest" description="Disordered" evidence="2">
    <location>
        <begin position="75"/>
        <end position="101"/>
    </location>
</feature>
<keyword evidence="1" id="KW-0539">Nucleus</keyword>
<protein>
    <recommendedName>
        <fullName evidence="3">Zn(2)-C6 fungal-type domain-containing protein</fullName>
    </recommendedName>
</protein>
<dbReference type="OrthoDB" id="2534600at2759"/>
<dbReference type="HOGENOM" id="CLU_1908232_0_0_1"/>
<dbReference type="GO" id="GO:0008270">
    <property type="term" value="F:zinc ion binding"/>
    <property type="evidence" value="ECO:0007669"/>
    <property type="project" value="InterPro"/>
</dbReference>
<feature type="domain" description="Zn(2)-C6 fungal-type" evidence="3">
    <location>
        <begin position="64"/>
        <end position="121"/>
    </location>
</feature>
<dbReference type="Proteomes" id="UP000054248">
    <property type="component" value="Unassembled WGS sequence"/>
</dbReference>
<feature type="region of interest" description="Disordered" evidence="2">
    <location>
        <begin position="1"/>
        <end position="63"/>
    </location>
</feature>
<dbReference type="SUPFAM" id="SSF57701">
    <property type="entry name" value="Zn2/Cys6 DNA-binding domain"/>
    <property type="match status" value="1"/>
</dbReference>
<evidence type="ECO:0000259" key="3">
    <source>
        <dbReference type="PROSITE" id="PS50048"/>
    </source>
</evidence>
<organism evidence="4 5">
    <name type="scientific">Tulasnella calospora MUT 4182</name>
    <dbReference type="NCBI Taxonomy" id="1051891"/>
    <lineage>
        <taxon>Eukaryota</taxon>
        <taxon>Fungi</taxon>
        <taxon>Dikarya</taxon>
        <taxon>Basidiomycota</taxon>
        <taxon>Agaricomycotina</taxon>
        <taxon>Agaricomycetes</taxon>
        <taxon>Cantharellales</taxon>
        <taxon>Tulasnellaceae</taxon>
        <taxon>Tulasnella</taxon>
    </lineage>
</organism>
<gene>
    <name evidence="4" type="ORF">M407DRAFT_30153</name>
</gene>
<name>A0A0C3Q7U5_9AGAM</name>
<dbReference type="PANTHER" id="PTHR31668">
    <property type="entry name" value="GLUCOSE TRANSPORT TRANSCRIPTION REGULATOR RGT1-RELATED-RELATED"/>
    <property type="match status" value="1"/>
</dbReference>
<reference evidence="5" key="2">
    <citation type="submission" date="2015-01" db="EMBL/GenBank/DDBJ databases">
        <title>Evolutionary Origins and Diversification of the Mycorrhizal Mutualists.</title>
        <authorList>
            <consortium name="DOE Joint Genome Institute"/>
            <consortium name="Mycorrhizal Genomics Consortium"/>
            <person name="Kohler A."/>
            <person name="Kuo A."/>
            <person name="Nagy L.G."/>
            <person name="Floudas D."/>
            <person name="Copeland A."/>
            <person name="Barry K.W."/>
            <person name="Cichocki N."/>
            <person name="Veneault-Fourrey C."/>
            <person name="LaButti K."/>
            <person name="Lindquist E.A."/>
            <person name="Lipzen A."/>
            <person name="Lundell T."/>
            <person name="Morin E."/>
            <person name="Murat C."/>
            <person name="Riley R."/>
            <person name="Ohm R."/>
            <person name="Sun H."/>
            <person name="Tunlid A."/>
            <person name="Henrissat B."/>
            <person name="Grigoriev I.V."/>
            <person name="Hibbett D.S."/>
            <person name="Martin F."/>
        </authorList>
    </citation>
    <scope>NUCLEOTIDE SEQUENCE [LARGE SCALE GENOMIC DNA]</scope>
    <source>
        <strain evidence="5">MUT 4182</strain>
    </source>
</reference>
<dbReference type="InterPro" id="IPR036864">
    <property type="entry name" value="Zn2-C6_fun-type_DNA-bd_sf"/>
</dbReference>
<dbReference type="GO" id="GO:0000981">
    <property type="term" value="F:DNA-binding transcription factor activity, RNA polymerase II-specific"/>
    <property type="evidence" value="ECO:0007669"/>
    <property type="project" value="InterPro"/>
</dbReference>
<evidence type="ECO:0000313" key="4">
    <source>
        <dbReference type="EMBL" id="KIO20196.1"/>
    </source>
</evidence>
<dbReference type="InterPro" id="IPR001138">
    <property type="entry name" value="Zn2Cys6_DnaBD"/>
</dbReference>
<evidence type="ECO:0000256" key="2">
    <source>
        <dbReference type="SAM" id="MobiDB-lite"/>
    </source>
</evidence>
<dbReference type="PROSITE" id="PS50048">
    <property type="entry name" value="ZN2_CY6_FUNGAL_2"/>
    <property type="match status" value="1"/>
</dbReference>
<dbReference type="SMART" id="SM00066">
    <property type="entry name" value="GAL4"/>
    <property type="match status" value="1"/>
</dbReference>
<dbReference type="EMBL" id="KN823183">
    <property type="protein sequence ID" value="KIO20196.1"/>
    <property type="molecule type" value="Genomic_DNA"/>
</dbReference>
<sequence>MPAARTTPSSASISKKHSHSATPPSSTSGDEMSMPPKKLQKTDAAKAAAAANEDKLKRKRQSQSCDACRARKVRCARPDPPEGSSIDEDANGLIPMTTGPDGSKQVAQCKHCIALGIKCTYDYQPKKRGPPNL</sequence>
<proteinExistence type="predicted"/>
<reference evidence="4 5" key="1">
    <citation type="submission" date="2014-04" db="EMBL/GenBank/DDBJ databases">
        <authorList>
            <consortium name="DOE Joint Genome Institute"/>
            <person name="Kuo A."/>
            <person name="Girlanda M."/>
            <person name="Perotto S."/>
            <person name="Kohler A."/>
            <person name="Nagy L.G."/>
            <person name="Floudas D."/>
            <person name="Copeland A."/>
            <person name="Barry K.W."/>
            <person name="Cichocki N."/>
            <person name="Veneault-Fourrey C."/>
            <person name="LaButti K."/>
            <person name="Lindquist E.A."/>
            <person name="Lipzen A."/>
            <person name="Lundell T."/>
            <person name="Morin E."/>
            <person name="Murat C."/>
            <person name="Sun H."/>
            <person name="Tunlid A."/>
            <person name="Henrissat B."/>
            <person name="Grigoriev I.V."/>
            <person name="Hibbett D.S."/>
            <person name="Martin F."/>
            <person name="Nordberg H.P."/>
            <person name="Cantor M.N."/>
            <person name="Hua S.X."/>
        </authorList>
    </citation>
    <scope>NUCLEOTIDE SEQUENCE [LARGE SCALE GENOMIC DNA]</scope>
    <source>
        <strain evidence="4 5">MUT 4182</strain>
    </source>
</reference>
<dbReference type="InterPro" id="IPR050797">
    <property type="entry name" value="Carb_Metab_Trans_Reg"/>
</dbReference>
<evidence type="ECO:0000256" key="1">
    <source>
        <dbReference type="ARBA" id="ARBA00023242"/>
    </source>
</evidence>
<keyword evidence="5" id="KW-1185">Reference proteome</keyword>